<evidence type="ECO:0000313" key="1">
    <source>
        <dbReference type="EMBL" id="ACF13927.1"/>
    </source>
</evidence>
<gene>
    <name evidence="1" type="ordered locus">Ctha_1468</name>
</gene>
<dbReference type="HOGENOM" id="CLU_2022595_0_0_10"/>
<name>B3QRX4_CHLT3</name>
<dbReference type="RefSeq" id="WP_012500011.1">
    <property type="nucleotide sequence ID" value="NC_011026.1"/>
</dbReference>
<organism evidence="1 2">
    <name type="scientific">Chloroherpeton thalassium (strain ATCC 35110 / GB-78)</name>
    <dbReference type="NCBI Taxonomy" id="517418"/>
    <lineage>
        <taxon>Bacteria</taxon>
        <taxon>Pseudomonadati</taxon>
        <taxon>Chlorobiota</taxon>
        <taxon>Chlorobiia</taxon>
        <taxon>Chlorobiales</taxon>
        <taxon>Chloroherpetonaceae</taxon>
        <taxon>Chloroherpeton</taxon>
    </lineage>
</organism>
<dbReference type="KEGG" id="cts:Ctha_1468"/>
<reference evidence="1 2" key="1">
    <citation type="submission" date="2008-06" db="EMBL/GenBank/DDBJ databases">
        <title>Complete sequence of Chloroherpeton thalassium ATCC 35110.</title>
        <authorList>
            <consortium name="US DOE Joint Genome Institute"/>
            <person name="Lucas S."/>
            <person name="Copeland A."/>
            <person name="Lapidus A."/>
            <person name="Glavina del Rio T."/>
            <person name="Dalin E."/>
            <person name="Tice H."/>
            <person name="Bruce D."/>
            <person name="Goodwin L."/>
            <person name="Pitluck S."/>
            <person name="Schmutz J."/>
            <person name="Larimer F."/>
            <person name="Land M."/>
            <person name="Hauser L."/>
            <person name="Kyrpides N."/>
            <person name="Mikhailova N."/>
            <person name="Liu Z."/>
            <person name="Li T."/>
            <person name="Zhao F."/>
            <person name="Overmann J."/>
            <person name="Bryant D.A."/>
            <person name="Richardson P."/>
        </authorList>
    </citation>
    <scope>NUCLEOTIDE SEQUENCE [LARGE SCALE GENOMIC DNA]</scope>
    <source>
        <strain evidence="2">ATCC 35110 / GB-78</strain>
    </source>
</reference>
<accession>B3QRX4</accession>
<keyword evidence="2" id="KW-1185">Reference proteome</keyword>
<dbReference type="AlphaFoldDB" id="B3QRX4"/>
<proteinExistence type="predicted"/>
<evidence type="ECO:0000313" key="2">
    <source>
        <dbReference type="Proteomes" id="UP000001208"/>
    </source>
</evidence>
<evidence type="ECO:0008006" key="3">
    <source>
        <dbReference type="Google" id="ProtNLM"/>
    </source>
</evidence>
<dbReference type="Proteomes" id="UP000001208">
    <property type="component" value="Chromosome"/>
</dbReference>
<sequence length="122" mass="14267">MELKTQWNEEKGFWDIAVSGEVFYDDCLQELNNLLEQMPKPSGNLVLLTIEAADLNLTNTDIYYLVRLFFERHYTPFKKMAVMTNQQKNLDKVKFLELCAVNRGMDVFVAQDRAAAEERLLR</sequence>
<protein>
    <recommendedName>
        <fullName evidence="3">STAS domain-containing protein</fullName>
    </recommendedName>
</protein>
<dbReference type="EMBL" id="CP001100">
    <property type="protein sequence ID" value="ACF13927.1"/>
    <property type="molecule type" value="Genomic_DNA"/>
</dbReference>